<evidence type="ECO:0000313" key="1">
    <source>
        <dbReference type="EMBL" id="ADZ83226.1"/>
    </source>
</evidence>
<sequence length="55" mass="6132">MAAIVVNGWNVRRFIGGVPIEEFTQEELDAYFEKALDAAFLAIGYVPVKNDISKD</sequence>
<dbReference type="STRING" id="642492.Clole_1500"/>
<proteinExistence type="predicted"/>
<evidence type="ECO:0000313" key="2">
    <source>
        <dbReference type="Proteomes" id="UP000008467"/>
    </source>
</evidence>
<dbReference type="EMBL" id="CP002582">
    <property type="protein sequence ID" value="ADZ83226.1"/>
    <property type="molecule type" value="Genomic_DNA"/>
</dbReference>
<reference evidence="1 2" key="1">
    <citation type="journal article" date="2011" name="J. Bacteriol.">
        <title>Complete genome sequence of the cellulose-degrading bacterium Cellulosilyticum lentocellum.</title>
        <authorList>
            <consortium name="US DOE Joint Genome Institute"/>
            <person name="Miller D.A."/>
            <person name="Suen G."/>
            <person name="Bruce D."/>
            <person name="Copeland A."/>
            <person name="Cheng J.F."/>
            <person name="Detter C."/>
            <person name="Goodwin L.A."/>
            <person name="Han C.S."/>
            <person name="Hauser L.J."/>
            <person name="Land M.L."/>
            <person name="Lapidus A."/>
            <person name="Lucas S."/>
            <person name="Meincke L."/>
            <person name="Pitluck S."/>
            <person name="Tapia R."/>
            <person name="Teshima H."/>
            <person name="Woyke T."/>
            <person name="Fox B.G."/>
            <person name="Angert E.R."/>
            <person name="Currie C.R."/>
        </authorList>
    </citation>
    <scope>NUCLEOTIDE SEQUENCE [LARGE SCALE GENOMIC DNA]</scope>
    <source>
        <strain evidence="2">ATCC 49066 / DSM 5427 / NCIMB 11756 / RHM5</strain>
    </source>
</reference>
<dbReference type="RefSeq" id="WP_013656524.1">
    <property type="nucleotide sequence ID" value="NC_015275.1"/>
</dbReference>
<gene>
    <name evidence="1" type="ordered locus">Clole_1500</name>
</gene>
<dbReference type="Proteomes" id="UP000008467">
    <property type="component" value="Chromosome"/>
</dbReference>
<dbReference type="AlphaFoldDB" id="F2JJU4"/>
<dbReference type="HOGENOM" id="CLU_3023648_0_0_9"/>
<protein>
    <submittedName>
        <fullName evidence="1">Uncharacterized protein</fullName>
    </submittedName>
</protein>
<name>F2JJU4_CELLD</name>
<keyword evidence="2" id="KW-1185">Reference proteome</keyword>
<organism evidence="1 2">
    <name type="scientific">Cellulosilyticum lentocellum (strain ATCC 49066 / DSM 5427 / NCIMB 11756 / RHM5)</name>
    <name type="common">Clostridium lentocellum</name>
    <dbReference type="NCBI Taxonomy" id="642492"/>
    <lineage>
        <taxon>Bacteria</taxon>
        <taxon>Bacillati</taxon>
        <taxon>Bacillota</taxon>
        <taxon>Clostridia</taxon>
        <taxon>Lachnospirales</taxon>
        <taxon>Cellulosilyticaceae</taxon>
        <taxon>Cellulosilyticum</taxon>
    </lineage>
</organism>
<dbReference type="KEGG" id="cle:Clole_1500"/>
<accession>F2JJU4</accession>